<dbReference type="GO" id="GO:0046872">
    <property type="term" value="F:metal ion binding"/>
    <property type="evidence" value="ECO:0007669"/>
    <property type="project" value="UniProtKB-KW"/>
</dbReference>
<dbReference type="InterPro" id="IPR058240">
    <property type="entry name" value="rSAM_sf"/>
</dbReference>
<reference evidence="6 7" key="1">
    <citation type="submission" date="2018-08" db="EMBL/GenBank/DDBJ databases">
        <title>The metabolism and importance of syntrophic acetate oxidation coupled to methane or sulfide production in haloalkaline environments.</title>
        <authorList>
            <person name="Timmers P.H.A."/>
            <person name="Vavourakis C.D."/>
            <person name="Sorokin D.Y."/>
            <person name="Sinninghe Damste J.S."/>
            <person name="Muyzer G."/>
            <person name="Stams A.J.M."/>
            <person name="Plugge C.M."/>
        </authorList>
    </citation>
    <scope>NUCLEOTIDE SEQUENCE [LARGE SCALE GENOMIC DNA]</scope>
    <source>
        <strain evidence="6">MSAO_Arc3</strain>
    </source>
</reference>
<name>A0A424Z057_9EURY</name>
<dbReference type="EMBL" id="QZAB01000241">
    <property type="protein sequence ID" value="RQD87238.1"/>
    <property type="molecule type" value="Genomic_DNA"/>
</dbReference>
<dbReference type="CDD" id="cd01335">
    <property type="entry name" value="Radical_SAM"/>
    <property type="match status" value="1"/>
</dbReference>
<accession>A0A424Z057</accession>
<proteinExistence type="predicted"/>
<dbReference type="PROSITE" id="PS51918">
    <property type="entry name" value="RADICAL_SAM"/>
    <property type="match status" value="1"/>
</dbReference>
<dbReference type="AlphaFoldDB" id="A0A424Z057"/>
<evidence type="ECO:0000256" key="3">
    <source>
        <dbReference type="ARBA" id="ARBA00023004"/>
    </source>
</evidence>
<evidence type="ECO:0000256" key="1">
    <source>
        <dbReference type="ARBA" id="ARBA00022691"/>
    </source>
</evidence>
<dbReference type="GO" id="GO:0003824">
    <property type="term" value="F:catalytic activity"/>
    <property type="evidence" value="ECO:0007669"/>
    <property type="project" value="InterPro"/>
</dbReference>
<dbReference type="SUPFAM" id="SSF47781">
    <property type="entry name" value="RuvA domain 2-like"/>
    <property type="match status" value="1"/>
</dbReference>
<keyword evidence="3" id="KW-0408">Iron</keyword>
<dbReference type="Gene3D" id="1.10.150.320">
    <property type="entry name" value="Photosystem II 12 kDa extrinsic protein"/>
    <property type="match status" value="1"/>
</dbReference>
<keyword evidence="1" id="KW-0949">S-adenosyl-L-methionine</keyword>
<keyword evidence="4" id="KW-0411">Iron-sulfur</keyword>
<evidence type="ECO:0000259" key="5">
    <source>
        <dbReference type="PROSITE" id="PS51918"/>
    </source>
</evidence>
<dbReference type="Proteomes" id="UP000284763">
    <property type="component" value="Unassembled WGS sequence"/>
</dbReference>
<protein>
    <submittedName>
        <fullName evidence="6">Radical SAM protein</fullName>
    </submittedName>
</protein>
<dbReference type="SUPFAM" id="SSF102114">
    <property type="entry name" value="Radical SAM enzymes"/>
    <property type="match status" value="1"/>
</dbReference>
<evidence type="ECO:0000313" key="7">
    <source>
        <dbReference type="Proteomes" id="UP000284763"/>
    </source>
</evidence>
<evidence type="ECO:0000256" key="4">
    <source>
        <dbReference type="ARBA" id="ARBA00023014"/>
    </source>
</evidence>
<dbReference type="InterPro" id="IPR010994">
    <property type="entry name" value="RuvA_2-like"/>
</dbReference>
<dbReference type="SFLD" id="SFLDG01102">
    <property type="entry name" value="Uncharacterised_Radical_SAM_Su"/>
    <property type="match status" value="1"/>
</dbReference>
<dbReference type="Gene3D" id="3.20.20.70">
    <property type="entry name" value="Aldolase class I"/>
    <property type="match status" value="1"/>
</dbReference>
<keyword evidence="2" id="KW-0479">Metal-binding</keyword>
<evidence type="ECO:0000256" key="2">
    <source>
        <dbReference type="ARBA" id="ARBA00022723"/>
    </source>
</evidence>
<comment type="caution">
    <text evidence="6">The sequence shown here is derived from an EMBL/GenBank/DDBJ whole genome shotgun (WGS) entry which is preliminary data.</text>
</comment>
<dbReference type="InterPro" id="IPR013785">
    <property type="entry name" value="Aldolase_TIM"/>
</dbReference>
<organism evidence="6 7">
    <name type="scientific">Methanosalsum natronophilum</name>
    <dbReference type="NCBI Taxonomy" id="768733"/>
    <lineage>
        <taxon>Archaea</taxon>
        <taxon>Methanobacteriati</taxon>
        <taxon>Methanobacteriota</taxon>
        <taxon>Stenosarchaea group</taxon>
        <taxon>Methanomicrobia</taxon>
        <taxon>Methanosarcinales</taxon>
        <taxon>Methanosarcinaceae</taxon>
        <taxon>Methanosalsum</taxon>
    </lineage>
</organism>
<sequence length="376" mass="42994">MNSGSNKFEHYLTLKERISILSAGTKYDNCNQSSVCHAFGPDGRCIQLYKTLLSNNCSAECIFCPNRSQRSAVKTSLEPKEIAKVTWSLYRKNTIEGLFLSSGILGDPENTSYKQLEVVKLLRDEGFKGYIHVRIMPGSPKYLLAEISEHVNKFGVNAETTSSLNYSQLCPNFDYKNDILKRLKWTQKIIDQKRKTNYMNRTIGANDTQFVVGALDETDKEIVTTMSDFMKKYGLRRPYFMSFDPVPNTPLENNYPSPKWKELRLYQLSYLLKDYNFNLHDFDPIFDEHNNVKNLDPKELIAQNKLEYFPIDINNATLNELLMIPGIGPITAKKIFYSQGIGCEADLKRLGISVKKARPYITLNGQSQTSLKSFMG</sequence>
<dbReference type="InterPro" id="IPR023874">
    <property type="entry name" value="DNA_rSAM_put"/>
</dbReference>
<feature type="domain" description="Radical SAM core" evidence="5">
    <location>
        <begin position="38"/>
        <end position="278"/>
    </location>
</feature>
<dbReference type="InterPro" id="IPR007197">
    <property type="entry name" value="rSAM"/>
</dbReference>
<evidence type="ECO:0000313" key="6">
    <source>
        <dbReference type="EMBL" id="RQD87238.1"/>
    </source>
</evidence>
<dbReference type="SFLD" id="SFLDS00029">
    <property type="entry name" value="Radical_SAM"/>
    <property type="match status" value="1"/>
</dbReference>
<gene>
    <name evidence="6" type="ORF">D5R95_03620</name>
</gene>
<dbReference type="GO" id="GO:0051536">
    <property type="term" value="F:iron-sulfur cluster binding"/>
    <property type="evidence" value="ECO:0007669"/>
    <property type="project" value="UniProtKB-KW"/>
</dbReference>